<reference evidence="2 3" key="1">
    <citation type="journal article" date="2018" name="BMC Genomics">
        <title>Comparative genome analyses reveal sequence features reflecting distinct modes of host-adaptation between dicot and monocot powdery mildew.</title>
        <authorList>
            <person name="Wu Y."/>
            <person name="Ma X."/>
            <person name="Pan Z."/>
            <person name="Kale S.D."/>
            <person name="Song Y."/>
            <person name="King H."/>
            <person name="Zhang Q."/>
            <person name="Presley C."/>
            <person name="Deng X."/>
            <person name="Wei C.I."/>
            <person name="Xiao S."/>
        </authorList>
    </citation>
    <scope>NUCLEOTIDE SEQUENCE [LARGE SCALE GENOMIC DNA]</scope>
    <source>
        <strain evidence="2">UMSG1</strain>
    </source>
</reference>
<evidence type="ECO:0000256" key="1">
    <source>
        <dbReference type="SAM" id="MobiDB-lite"/>
    </source>
</evidence>
<dbReference type="EMBL" id="MCBS01024867">
    <property type="protein sequence ID" value="RKF72318.1"/>
    <property type="molecule type" value="Genomic_DNA"/>
</dbReference>
<gene>
    <name evidence="2" type="ORF">GcM1_248066b</name>
</gene>
<organism evidence="2 3">
    <name type="scientific">Golovinomyces cichoracearum</name>
    <dbReference type="NCBI Taxonomy" id="62708"/>
    <lineage>
        <taxon>Eukaryota</taxon>
        <taxon>Fungi</taxon>
        <taxon>Dikarya</taxon>
        <taxon>Ascomycota</taxon>
        <taxon>Pezizomycotina</taxon>
        <taxon>Leotiomycetes</taxon>
        <taxon>Erysiphales</taxon>
        <taxon>Erysiphaceae</taxon>
        <taxon>Golovinomyces</taxon>
    </lineage>
</organism>
<dbReference type="Proteomes" id="UP000285326">
    <property type="component" value="Unassembled WGS sequence"/>
</dbReference>
<accession>A0A420ICQ3</accession>
<protein>
    <submittedName>
        <fullName evidence="2">Uncharacterized protein</fullName>
    </submittedName>
</protein>
<evidence type="ECO:0000313" key="3">
    <source>
        <dbReference type="Proteomes" id="UP000285326"/>
    </source>
</evidence>
<feature type="region of interest" description="Disordered" evidence="1">
    <location>
        <begin position="87"/>
        <end position="112"/>
    </location>
</feature>
<dbReference type="AlphaFoldDB" id="A0A420ICQ3"/>
<feature type="region of interest" description="Disordered" evidence="1">
    <location>
        <begin position="1"/>
        <end position="50"/>
    </location>
</feature>
<comment type="caution">
    <text evidence="2">The sequence shown here is derived from an EMBL/GenBank/DDBJ whole genome shotgun (WGS) entry which is preliminary data.</text>
</comment>
<name>A0A420ICQ3_9PEZI</name>
<feature type="compositionally biased region" description="Basic and acidic residues" evidence="1">
    <location>
        <begin position="12"/>
        <end position="32"/>
    </location>
</feature>
<evidence type="ECO:0000313" key="2">
    <source>
        <dbReference type="EMBL" id="RKF72318.1"/>
    </source>
</evidence>
<proteinExistence type="predicted"/>
<sequence>MKHMPIRSQILESEHIDGTIKLHSQGENEKNGTQRYKNRPAANKSQEMSTNNDKLNILEILNNIQIQLSEQKNENCEIRTQLKQLQENNSPPLLSPWKKSQYTSLRSAIQAD</sequence>